<keyword evidence="19" id="KW-1185">Reference proteome</keyword>
<sequence length="323" mass="36670">MGFFMSLYSLTSKMSHNGPYRSPSRSRPEGNYDNGAREVPYDNYVPGKDEVPYRNYPRGSYDNHGRSKSDGGYESQGRSYTEGSYGPYDPGIAEGQPKTLDDQRHRREKRDEVHRSPRRSSEPKCHQGTFASGRQRGDIGSAPDLAASGSPPYNFSWVEPGRICASAWPQTLANVIFLKSEGVGHCVTLSRDKRPPAGTTERGIQCHLIDVPEFLAPTMTQIDNFIGICDWSRSAGLAVCVHCRMGRGRTGTMLACYLVKYFNKTPQEAIAQIRQLRPYSIETREQEYAVEDYYEYIRRDPQTYRKRRGAMKEPEKYIFPSDI</sequence>
<evidence type="ECO:0000256" key="3">
    <source>
        <dbReference type="ARBA" id="ARBA00008601"/>
    </source>
</evidence>
<dbReference type="InterPro" id="IPR029021">
    <property type="entry name" value="Prot-tyrosine_phosphatase-like"/>
</dbReference>
<evidence type="ECO:0000259" key="17">
    <source>
        <dbReference type="PROSITE" id="PS50056"/>
    </source>
</evidence>
<evidence type="ECO:0000256" key="12">
    <source>
        <dbReference type="ARBA" id="ARBA00053915"/>
    </source>
</evidence>
<dbReference type="GO" id="GO:0005634">
    <property type="term" value="C:nucleus"/>
    <property type="evidence" value="ECO:0007669"/>
    <property type="project" value="UniProtKB-SubCell"/>
</dbReference>
<dbReference type="GO" id="GO:0004722">
    <property type="term" value="F:protein serine/threonine phosphatase activity"/>
    <property type="evidence" value="ECO:0007669"/>
    <property type="project" value="UniProtKB-EC"/>
</dbReference>
<dbReference type="InterPro" id="IPR003595">
    <property type="entry name" value="Tyr_Pase_cat"/>
</dbReference>
<name>A0AAV2RR38_MEGNR</name>
<dbReference type="EMBL" id="CAXKWB010027321">
    <property type="protein sequence ID" value="CAL4131762.1"/>
    <property type="molecule type" value="Genomic_DNA"/>
</dbReference>
<dbReference type="GO" id="GO:0005829">
    <property type="term" value="C:cytosol"/>
    <property type="evidence" value="ECO:0007669"/>
    <property type="project" value="UniProtKB-SubCell"/>
</dbReference>
<reference evidence="18 19" key="1">
    <citation type="submission" date="2024-05" db="EMBL/GenBank/DDBJ databases">
        <authorList>
            <person name="Wallberg A."/>
        </authorList>
    </citation>
    <scope>NUCLEOTIDE SEQUENCE [LARGE SCALE GENOMIC DNA]</scope>
</reference>
<evidence type="ECO:0000256" key="13">
    <source>
        <dbReference type="ARBA" id="ARBA00068789"/>
    </source>
</evidence>
<evidence type="ECO:0000256" key="8">
    <source>
        <dbReference type="ARBA" id="ARBA00022912"/>
    </source>
</evidence>
<evidence type="ECO:0000256" key="1">
    <source>
        <dbReference type="ARBA" id="ARBA00004123"/>
    </source>
</evidence>
<dbReference type="Gene3D" id="3.90.190.10">
    <property type="entry name" value="Protein tyrosine phosphatase superfamily"/>
    <property type="match status" value="1"/>
</dbReference>
<dbReference type="PROSITE" id="PS50054">
    <property type="entry name" value="TYR_PHOSPHATASE_DUAL"/>
    <property type="match status" value="1"/>
</dbReference>
<dbReference type="InterPro" id="IPR000387">
    <property type="entry name" value="Tyr_Pase_dom"/>
</dbReference>
<organism evidence="18 19">
    <name type="scientific">Meganyctiphanes norvegica</name>
    <name type="common">Northern krill</name>
    <name type="synonym">Thysanopoda norvegica</name>
    <dbReference type="NCBI Taxonomy" id="48144"/>
    <lineage>
        <taxon>Eukaryota</taxon>
        <taxon>Metazoa</taxon>
        <taxon>Ecdysozoa</taxon>
        <taxon>Arthropoda</taxon>
        <taxon>Crustacea</taxon>
        <taxon>Multicrustacea</taxon>
        <taxon>Malacostraca</taxon>
        <taxon>Eumalacostraca</taxon>
        <taxon>Eucarida</taxon>
        <taxon>Euphausiacea</taxon>
        <taxon>Euphausiidae</taxon>
        <taxon>Meganyctiphanes</taxon>
    </lineage>
</organism>
<evidence type="ECO:0000256" key="5">
    <source>
        <dbReference type="ARBA" id="ARBA00013081"/>
    </source>
</evidence>
<dbReference type="InterPro" id="IPR057023">
    <property type="entry name" value="PTP-SAK"/>
</dbReference>
<comment type="caution">
    <text evidence="18">The sequence shown here is derived from an EMBL/GenBank/DDBJ whole genome shotgun (WGS) entry which is preliminary data.</text>
</comment>
<protein>
    <recommendedName>
        <fullName evidence="13">Dual specificity protein phosphatase 23</fullName>
        <ecNumber evidence="5">3.1.3.16</ecNumber>
        <ecNumber evidence="4">3.1.3.48</ecNumber>
    </recommendedName>
    <alternativeName>
        <fullName evidence="14">Low molecular mass dual specificity phosphatase 3</fullName>
    </alternativeName>
</protein>
<evidence type="ECO:0000256" key="2">
    <source>
        <dbReference type="ARBA" id="ARBA00004514"/>
    </source>
</evidence>
<dbReference type="PROSITE" id="PS00383">
    <property type="entry name" value="TYR_PHOSPHATASE_1"/>
    <property type="match status" value="1"/>
</dbReference>
<dbReference type="GO" id="GO:0004725">
    <property type="term" value="F:protein tyrosine phosphatase activity"/>
    <property type="evidence" value="ECO:0007669"/>
    <property type="project" value="UniProtKB-EC"/>
</dbReference>
<comment type="similarity">
    <text evidence="3">Belongs to the protein-tyrosine phosphatase family. Non-receptor class dual specificity subfamily.</text>
</comment>
<dbReference type="FunFam" id="3.90.190.10:FF:000063">
    <property type="entry name" value="Dual specificity phosphatase 23"/>
    <property type="match status" value="1"/>
</dbReference>
<dbReference type="SMART" id="SM00404">
    <property type="entry name" value="PTPc_motif"/>
    <property type="match status" value="1"/>
</dbReference>
<gene>
    <name evidence="18" type="ORF">MNOR_LOCUS26833</name>
</gene>
<dbReference type="InterPro" id="IPR016130">
    <property type="entry name" value="Tyr_Pase_AS"/>
</dbReference>
<accession>A0AAV2RR38</accession>
<comment type="catalytic activity">
    <reaction evidence="10">
        <text>O-phospho-L-seryl-[protein] + H2O = L-seryl-[protein] + phosphate</text>
        <dbReference type="Rhea" id="RHEA:20629"/>
        <dbReference type="Rhea" id="RHEA-COMP:9863"/>
        <dbReference type="Rhea" id="RHEA-COMP:11604"/>
        <dbReference type="ChEBI" id="CHEBI:15377"/>
        <dbReference type="ChEBI" id="CHEBI:29999"/>
        <dbReference type="ChEBI" id="CHEBI:43474"/>
        <dbReference type="ChEBI" id="CHEBI:83421"/>
        <dbReference type="EC" id="3.1.3.16"/>
    </reaction>
</comment>
<evidence type="ECO:0000256" key="9">
    <source>
        <dbReference type="ARBA" id="ARBA00023242"/>
    </source>
</evidence>
<keyword evidence="7" id="KW-0378">Hydrolase</keyword>
<evidence type="ECO:0000256" key="15">
    <source>
        <dbReference type="SAM" id="MobiDB-lite"/>
    </source>
</evidence>
<evidence type="ECO:0000313" key="19">
    <source>
        <dbReference type="Proteomes" id="UP001497623"/>
    </source>
</evidence>
<evidence type="ECO:0000256" key="14">
    <source>
        <dbReference type="ARBA" id="ARBA00081937"/>
    </source>
</evidence>
<feature type="domain" description="Tyrosine specific protein phosphatases" evidence="17">
    <location>
        <begin position="223"/>
        <end position="288"/>
    </location>
</feature>
<dbReference type="InterPro" id="IPR050561">
    <property type="entry name" value="PTP"/>
</dbReference>
<keyword evidence="6" id="KW-0963">Cytoplasm</keyword>
<evidence type="ECO:0000256" key="11">
    <source>
        <dbReference type="ARBA" id="ARBA00048336"/>
    </source>
</evidence>
<dbReference type="InterPro" id="IPR020422">
    <property type="entry name" value="TYR_PHOSPHATASE_DUAL_dom"/>
</dbReference>
<evidence type="ECO:0000256" key="7">
    <source>
        <dbReference type="ARBA" id="ARBA00022801"/>
    </source>
</evidence>
<dbReference type="EC" id="3.1.3.48" evidence="4"/>
<dbReference type="EC" id="3.1.3.16" evidence="5"/>
<dbReference type="SUPFAM" id="SSF52799">
    <property type="entry name" value="(Phosphotyrosine protein) phosphatases II"/>
    <property type="match status" value="1"/>
</dbReference>
<evidence type="ECO:0000256" key="10">
    <source>
        <dbReference type="ARBA" id="ARBA00047761"/>
    </source>
</evidence>
<feature type="region of interest" description="Disordered" evidence="15">
    <location>
        <begin position="14"/>
        <end position="145"/>
    </location>
</feature>
<feature type="compositionally biased region" description="Basic and acidic residues" evidence="15">
    <location>
        <begin position="61"/>
        <end position="71"/>
    </location>
</feature>
<evidence type="ECO:0000256" key="6">
    <source>
        <dbReference type="ARBA" id="ARBA00022490"/>
    </source>
</evidence>
<feature type="compositionally biased region" description="Basic and acidic residues" evidence="15">
    <location>
        <begin position="99"/>
        <end position="125"/>
    </location>
</feature>
<feature type="domain" description="Tyrosine-protein phosphatase" evidence="16">
    <location>
        <begin position="154"/>
        <end position="302"/>
    </location>
</feature>
<dbReference type="Proteomes" id="UP001497623">
    <property type="component" value="Unassembled WGS sequence"/>
</dbReference>
<dbReference type="PROSITE" id="PS50056">
    <property type="entry name" value="TYR_PHOSPHATASE_2"/>
    <property type="match status" value="1"/>
</dbReference>
<dbReference type="PANTHER" id="PTHR23339">
    <property type="entry name" value="TYROSINE SPECIFIC PROTEIN PHOSPHATASE AND DUAL SPECIFICITY PROTEIN PHOSPHATASE"/>
    <property type="match status" value="1"/>
</dbReference>
<dbReference type="Pfam" id="PF22784">
    <property type="entry name" value="PTP-SAK"/>
    <property type="match status" value="1"/>
</dbReference>
<comment type="catalytic activity">
    <reaction evidence="11">
        <text>O-phospho-L-threonyl-[protein] + H2O = L-threonyl-[protein] + phosphate</text>
        <dbReference type="Rhea" id="RHEA:47004"/>
        <dbReference type="Rhea" id="RHEA-COMP:11060"/>
        <dbReference type="Rhea" id="RHEA-COMP:11605"/>
        <dbReference type="ChEBI" id="CHEBI:15377"/>
        <dbReference type="ChEBI" id="CHEBI:30013"/>
        <dbReference type="ChEBI" id="CHEBI:43474"/>
        <dbReference type="ChEBI" id="CHEBI:61977"/>
        <dbReference type="EC" id="3.1.3.16"/>
    </reaction>
</comment>
<keyword evidence="8" id="KW-0904">Protein phosphatase</keyword>
<comment type="function">
    <text evidence="12">Protein phosphatase that mediates dephosphorylation of proteins phosphorylated on Tyr and Ser/Thr residues. In vitro, it can dephosphorylate p44-ERK1 (MAPK3) but not p54 SAPK-beta (MAPK10) in vitro. Able to enhance activation of JNK and p38 (MAPK14).</text>
</comment>
<dbReference type="AlphaFoldDB" id="A0AAV2RR38"/>
<feature type="compositionally biased region" description="Basic and acidic residues" evidence="15">
    <location>
        <begin position="26"/>
        <end position="40"/>
    </location>
</feature>
<proteinExistence type="inferred from homology"/>
<evidence type="ECO:0000256" key="4">
    <source>
        <dbReference type="ARBA" id="ARBA00013064"/>
    </source>
</evidence>
<keyword evidence="9" id="KW-0539">Nucleus</keyword>
<evidence type="ECO:0000259" key="16">
    <source>
        <dbReference type="PROSITE" id="PS50054"/>
    </source>
</evidence>
<comment type="subcellular location">
    <subcellularLocation>
        <location evidence="2">Cytoplasm</location>
        <location evidence="2">Cytosol</location>
    </subcellularLocation>
    <subcellularLocation>
        <location evidence="1">Nucleus</location>
    </subcellularLocation>
</comment>
<evidence type="ECO:0000313" key="18">
    <source>
        <dbReference type="EMBL" id="CAL4131762.1"/>
    </source>
</evidence>
<dbReference type="CDD" id="cd14504">
    <property type="entry name" value="DUSP23"/>
    <property type="match status" value="1"/>
</dbReference>